<organism evidence="1 2">
    <name type="scientific">Haematococcus lacustris</name>
    <name type="common">Green alga</name>
    <name type="synonym">Haematococcus pluvialis</name>
    <dbReference type="NCBI Taxonomy" id="44745"/>
    <lineage>
        <taxon>Eukaryota</taxon>
        <taxon>Viridiplantae</taxon>
        <taxon>Chlorophyta</taxon>
        <taxon>core chlorophytes</taxon>
        <taxon>Chlorophyceae</taxon>
        <taxon>CS clade</taxon>
        <taxon>Chlamydomonadales</taxon>
        <taxon>Haematococcaceae</taxon>
        <taxon>Haematococcus</taxon>
    </lineage>
</organism>
<gene>
    <name evidence="1" type="ORF">HaLaN_29751</name>
</gene>
<comment type="caution">
    <text evidence="1">The sequence shown here is derived from an EMBL/GenBank/DDBJ whole genome shotgun (WGS) entry which is preliminary data.</text>
</comment>
<dbReference type="Proteomes" id="UP000485058">
    <property type="component" value="Unassembled WGS sequence"/>
</dbReference>
<keyword evidence="2" id="KW-1185">Reference proteome</keyword>
<accession>A0A6A0AG31</accession>
<feature type="non-terminal residue" evidence="1">
    <location>
        <position position="1"/>
    </location>
</feature>
<dbReference type="AlphaFoldDB" id="A0A6A0AG31"/>
<evidence type="ECO:0000313" key="2">
    <source>
        <dbReference type="Proteomes" id="UP000485058"/>
    </source>
</evidence>
<proteinExistence type="predicted"/>
<protein>
    <submittedName>
        <fullName evidence="1">Uncharacterized protein</fullName>
    </submittedName>
</protein>
<sequence length="127" mass="13156">MMLIGSGLEGLGGTALIYRSPDLAAATAALANGYGGGTAAEAWALARAVSGMESAHSISDQSVELISQVIVRQPVTDVLAATDPTEHNGREPEQEALHSVLHSVSSLHQYDLETSSGPYKLDLGNVL</sequence>
<dbReference type="EMBL" id="BLLF01005168">
    <property type="protein sequence ID" value="GFH30827.1"/>
    <property type="molecule type" value="Genomic_DNA"/>
</dbReference>
<reference evidence="1 2" key="1">
    <citation type="submission" date="2020-02" db="EMBL/GenBank/DDBJ databases">
        <title>Draft genome sequence of Haematococcus lacustris strain NIES-144.</title>
        <authorList>
            <person name="Morimoto D."/>
            <person name="Nakagawa S."/>
            <person name="Yoshida T."/>
            <person name="Sawayama S."/>
        </authorList>
    </citation>
    <scope>NUCLEOTIDE SEQUENCE [LARGE SCALE GENOMIC DNA]</scope>
    <source>
        <strain evidence="1 2">NIES-144</strain>
    </source>
</reference>
<evidence type="ECO:0000313" key="1">
    <source>
        <dbReference type="EMBL" id="GFH30827.1"/>
    </source>
</evidence>
<name>A0A6A0AG31_HAELA</name>